<sequence>MKVATKYKKNVWAREINDIIRGACGGFLFGIPLLYTMEVWWIGSLAEPRQIMTAIALMFIAVFLLNQTEGFRKRRRNLRNYEALIDTVEAIAIGLVCSTLVLLLLRELTFETSLREILGKIIFESVPFTLGVALANQFLGDTSNTNAEVQASYQANTAKHNQSELHATLSDMGATLIGATVIAFNIAPTDEIPMLAAAVSPPWLLAIIAASLVISYGIVFQAGFSDQQKRRQQQGIFQRPSSETIMSYLLSLLAGAFMLWFFQKITFDDPWTMWLEHTLVLGLPATIGGAAGRLAI</sequence>
<dbReference type="InterPro" id="IPR024464">
    <property type="entry name" value="DUF2391"/>
</dbReference>
<feature type="transmembrane region" description="Helical" evidence="1">
    <location>
        <begin position="203"/>
        <end position="224"/>
    </location>
</feature>
<keyword evidence="3" id="KW-1185">Reference proteome</keyword>
<feature type="transmembrane region" description="Helical" evidence="1">
    <location>
        <begin position="274"/>
        <end position="295"/>
    </location>
</feature>
<protein>
    <recommendedName>
        <fullName evidence="4">TIGR02587 family membrane protein</fullName>
    </recommendedName>
</protein>
<evidence type="ECO:0008006" key="4">
    <source>
        <dbReference type="Google" id="ProtNLM"/>
    </source>
</evidence>
<accession>A0A367RJ98</accession>
<evidence type="ECO:0000313" key="3">
    <source>
        <dbReference type="Proteomes" id="UP000252107"/>
    </source>
</evidence>
<reference evidence="2" key="1">
    <citation type="submission" date="2016-04" db="EMBL/GenBank/DDBJ databases">
        <authorList>
            <person name="Tabuchi Yagui T.R."/>
        </authorList>
    </citation>
    <scope>NUCLEOTIDE SEQUENCE [LARGE SCALE GENOMIC DNA]</scope>
    <source>
        <strain evidence="2">NIES-26</strain>
    </source>
</reference>
<feature type="transmembrane region" description="Helical" evidence="1">
    <location>
        <begin position="49"/>
        <end position="66"/>
    </location>
</feature>
<dbReference type="Proteomes" id="UP000252107">
    <property type="component" value="Unassembled WGS sequence"/>
</dbReference>
<dbReference type="InterPro" id="IPR013416">
    <property type="entry name" value="CHP02587_IM"/>
</dbReference>
<keyword evidence="1" id="KW-1133">Transmembrane helix</keyword>
<feature type="transmembrane region" description="Helical" evidence="1">
    <location>
        <begin position="245"/>
        <end position="262"/>
    </location>
</feature>
<feature type="transmembrane region" description="Helical" evidence="1">
    <location>
        <begin position="20"/>
        <end position="43"/>
    </location>
</feature>
<dbReference type="Pfam" id="PF09622">
    <property type="entry name" value="DUF2391"/>
    <property type="match status" value="1"/>
</dbReference>
<comment type="caution">
    <text evidence="2">The sequence shown here is derived from an EMBL/GenBank/DDBJ whole genome shotgun (WGS) entry which is preliminary data.</text>
</comment>
<dbReference type="EMBL" id="LXQD01000153">
    <property type="protein sequence ID" value="RCJ35392.1"/>
    <property type="molecule type" value="Genomic_DNA"/>
</dbReference>
<organism evidence="2 3">
    <name type="scientific">Nostoc minutum NIES-26</name>
    <dbReference type="NCBI Taxonomy" id="1844469"/>
    <lineage>
        <taxon>Bacteria</taxon>
        <taxon>Bacillati</taxon>
        <taxon>Cyanobacteriota</taxon>
        <taxon>Cyanophyceae</taxon>
        <taxon>Nostocales</taxon>
        <taxon>Nostocaceae</taxon>
        <taxon>Nostoc</taxon>
    </lineage>
</organism>
<keyword evidence="1" id="KW-0812">Transmembrane</keyword>
<evidence type="ECO:0000313" key="2">
    <source>
        <dbReference type="EMBL" id="RCJ35392.1"/>
    </source>
</evidence>
<dbReference type="NCBIfam" id="TIGR02587">
    <property type="entry name" value="TIGR02587 family membrane protein"/>
    <property type="match status" value="1"/>
</dbReference>
<name>A0A367RJ98_9NOSO</name>
<keyword evidence="1" id="KW-0472">Membrane</keyword>
<proteinExistence type="predicted"/>
<gene>
    <name evidence="2" type="ORF">A6770_16480</name>
</gene>
<dbReference type="AlphaFoldDB" id="A0A367RJ98"/>
<evidence type="ECO:0000256" key="1">
    <source>
        <dbReference type="SAM" id="Phobius"/>
    </source>
</evidence>